<feature type="region of interest" description="Disordered" evidence="2">
    <location>
        <begin position="1"/>
        <end position="41"/>
    </location>
</feature>
<gene>
    <name evidence="4" type="ORF">AALO_G00132920</name>
</gene>
<dbReference type="GO" id="GO:0005769">
    <property type="term" value="C:early endosome"/>
    <property type="evidence" value="ECO:0007669"/>
    <property type="project" value="TreeGrafter"/>
</dbReference>
<dbReference type="PANTHER" id="PTHR45971:SF3">
    <property type="entry name" value="RUN DOMAIN BECLIN-1-INTERACTING AND CYSTEINE-RICH DOMAIN-CONTAINING PROTEIN"/>
    <property type="match status" value="1"/>
</dbReference>
<dbReference type="AlphaFoldDB" id="A0AAV6GRL1"/>
<feature type="compositionally biased region" description="Low complexity" evidence="2">
    <location>
        <begin position="123"/>
        <end position="133"/>
    </location>
</feature>
<dbReference type="PANTHER" id="PTHR45971">
    <property type="entry name" value="PHOX (PX) DOMAIN-CONTAINING PROTEIN"/>
    <property type="match status" value="1"/>
</dbReference>
<feature type="compositionally biased region" description="Polar residues" evidence="2">
    <location>
        <begin position="25"/>
        <end position="35"/>
    </location>
</feature>
<dbReference type="GO" id="GO:0006914">
    <property type="term" value="P:autophagy"/>
    <property type="evidence" value="ECO:0007669"/>
    <property type="project" value="UniProtKB-KW"/>
</dbReference>
<protein>
    <recommendedName>
        <fullName evidence="3">Rubicon PI3K-binding domain-containing protein</fullName>
    </recommendedName>
</protein>
<dbReference type="GO" id="GO:0005770">
    <property type="term" value="C:late endosome"/>
    <property type="evidence" value="ECO:0007669"/>
    <property type="project" value="TreeGrafter"/>
</dbReference>
<dbReference type="GO" id="GO:0045806">
    <property type="term" value="P:negative regulation of endocytosis"/>
    <property type="evidence" value="ECO:0007669"/>
    <property type="project" value="TreeGrafter"/>
</dbReference>
<dbReference type="Pfam" id="PF21054">
    <property type="entry name" value="RUBC_PIKBD"/>
    <property type="match status" value="1"/>
</dbReference>
<dbReference type="EMBL" id="JADWDJ010000009">
    <property type="protein sequence ID" value="KAG5276511.1"/>
    <property type="molecule type" value="Genomic_DNA"/>
</dbReference>
<evidence type="ECO:0000256" key="1">
    <source>
        <dbReference type="ARBA" id="ARBA00023006"/>
    </source>
</evidence>
<dbReference type="InterPro" id="IPR048569">
    <property type="entry name" value="RUBC_PIKBD"/>
</dbReference>
<sequence>MTLLWKSYDPFSPHSSERSSPSSLYMESNGSQYSSVPDGMFRKPSEGQSLISYLSEQDFGSCADLEKENAHFSISESLIAAIELMKCNVRRQQEAEEEGDSDNEIQQLKQKVVLRQATDPSRRLPLTTPLTPR</sequence>
<dbReference type="GO" id="GO:1901097">
    <property type="term" value="P:negative regulation of autophagosome maturation"/>
    <property type="evidence" value="ECO:0007669"/>
    <property type="project" value="TreeGrafter"/>
</dbReference>
<feature type="region of interest" description="Disordered" evidence="2">
    <location>
        <begin position="112"/>
        <end position="133"/>
    </location>
</feature>
<dbReference type="InterPro" id="IPR052428">
    <property type="entry name" value="Autophagy_HostDef_Reg"/>
</dbReference>
<feature type="compositionally biased region" description="Low complexity" evidence="2">
    <location>
        <begin position="10"/>
        <end position="23"/>
    </location>
</feature>
<evidence type="ECO:0000313" key="4">
    <source>
        <dbReference type="EMBL" id="KAG5276511.1"/>
    </source>
</evidence>
<accession>A0AAV6GRL1</accession>
<proteinExistence type="predicted"/>
<feature type="domain" description="Rubicon PI3K-binding" evidence="3">
    <location>
        <begin position="63"/>
        <end position="118"/>
    </location>
</feature>
<keyword evidence="5" id="KW-1185">Reference proteome</keyword>
<evidence type="ECO:0000259" key="3">
    <source>
        <dbReference type="Pfam" id="PF21054"/>
    </source>
</evidence>
<dbReference type="Proteomes" id="UP000823561">
    <property type="component" value="Chromosome 9"/>
</dbReference>
<keyword evidence="1" id="KW-0072">Autophagy</keyword>
<evidence type="ECO:0000256" key="2">
    <source>
        <dbReference type="SAM" id="MobiDB-lite"/>
    </source>
</evidence>
<name>A0AAV6GRL1_9TELE</name>
<reference evidence="4" key="1">
    <citation type="submission" date="2020-10" db="EMBL/GenBank/DDBJ databases">
        <title>Chromosome-scale genome assembly of the Allis shad, Alosa alosa.</title>
        <authorList>
            <person name="Margot Z."/>
            <person name="Christophe K."/>
            <person name="Cabau C."/>
            <person name="Louis A."/>
            <person name="Berthelot C."/>
            <person name="Parey E."/>
            <person name="Roest Crollius H."/>
            <person name="Montfort J."/>
            <person name="Robinson-Rechavi M."/>
            <person name="Bucao C."/>
            <person name="Bouchez O."/>
            <person name="Gislard M."/>
            <person name="Lluch J."/>
            <person name="Milhes M."/>
            <person name="Lampietro C."/>
            <person name="Lopez Roques C."/>
            <person name="Donnadieu C."/>
            <person name="Braasch I."/>
            <person name="Desvignes T."/>
            <person name="Postlethwait J."/>
            <person name="Bobe J."/>
            <person name="Guiguen Y."/>
        </authorList>
    </citation>
    <scope>NUCLEOTIDE SEQUENCE</scope>
    <source>
        <strain evidence="4">M-15738</strain>
        <tissue evidence="4">Blood</tissue>
    </source>
</reference>
<dbReference type="GO" id="GO:1901981">
    <property type="term" value="F:phosphatidylinositol phosphate binding"/>
    <property type="evidence" value="ECO:0007669"/>
    <property type="project" value="TreeGrafter"/>
</dbReference>
<organism evidence="4 5">
    <name type="scientific">Alosa alosa</name>
    <name type="common">allis shad</name>
    <dbReference type="NCBI Taxonomy" id="278164"/>
    <lineage>
        <taxon>Eukaryota</taxon>
        <taxon>Metazoa</taxon>
        <taxon>Chordata</taxon>
        <taxon>Craniata</taxon>
        <taxon>Vertebrata</taxon>
        <taxon>Euteleostomi</taxon>
        <taxon>Actinopterygii</taxon>
        <taxon>Neopterygii</taxon>
        <taxon>Teleostei</taxon>
        <taxon>Clupei</taxon>
        <taxon>Clupeiformes</taxon>
        <taxon>Clupeoidei</taxon>
        <taxon>Clupeidae</taxon>
        <taxon>Alosa</taxon>
    </lineage>
</organism>
<comment type="caution">
    <text evidence="4">The sequence shown here is derived from an EMBL/GenBank/DDBJ whole genome shotgun (WGS) entry which is preliminary data.</text>
</comment>
<evidence type="ECO:0000313" key="5">
    <source>
        <dbReference type="Proteomes" id="UP000823561"/>
    </source>
</evidence>